<feature type="domain" description="Protein kinase" evidence="16">
    <location>
        <begin position="11"/>
        <end position="272"/>
    </location>
</feature>
<evidence type="ECO:0000256" key="7">
    <source>
        <dbReference type="ARBA" id="ARBA00022840"/>
    </source>
</evidence>
<dbReference type="PROSITE" id="PS50011">
    <property type="entry name" value="PROTEIN_KINASE_DOM"/>
    <property type="match status" value="1"/>
</dbReference>
<evidence type="ECO:0000256" key="2">
    <source>
        <dbReference type="ARBA" id="ARBA00022527"/>
    </source>
</evidence>
<evidence type="ECO:0000256" key="5">
    <source>
        <dbReference type="ARBA" id="ARBA00022741"/>
    </source>
</evidence>
<dbReference type="PROSITE" id="PS00108">
    <property type="entry name" value="PROTEIN_KINASE_ST"/>
    <property type="match status" value="1"/>
</dbReference>
<dbReference type="Gene3D" id="2.60.40.2560">
    <property type="match status" value="1"/>
</dbReference>
<feature type="transmembrane region" description="Helical" evidence="15">
    <location>
        <begin position="331"/>
        <end position="353"/>
    </location>
</feature>
<dbReference type="Gene3D" id="3.30.10.20">
    <property type="match status" value="3"/>
</dbReference>
<feature type="domain" description="PASTA" evidence="17">
    <location>
        <begin position="358"/>
        <end position="424"/>
    </location>
</feature>
<dbReference type="SMART" id="SM00220">
    <property type="entry name" value="S_TKc"/>
    <property type="match status" value="1"/>
</dbReference>
<evidence type="ECO:0000313" key="19">
    <source>
        <dbReference type="Proteomes" id="UP000243524"/>
    </source>
</evidence>
<feature type="domain" description="PASTA" evidence="17">
    <location>
        <begin position="425"/>
        <end position="493"/>
    </location>
</feature>
<dbReference type="CDD" id="cd06577">
    <property type="entry name" value="PASTA_pknB"/>
    <property type="match status" value="3"/>
</dbReference>
<feature type="region of interest" description="Disordered" evidence="14">
    <location>
        <begin position="578"/>
        <end position="601"/>
    </location>
</feature>
<evidence type="ECO:0000256" key="11">
    <source>
        <dbReference type="ARBA" id="ARBA00060432"/>
    </source>
</evidence>
<keyword evidence="4" id="KW-0808">Transferase</keyword>
<name>A0A2I0QW57_9BACI</name>
<evidence type="ECO:0000256" key="1">
    <source>
        <dbReference type="ARBA" id="ARBA00012513"/>
    </source>
</evidence>
<dbReference type="InterPro" id="IPR011009">
    <property type="entry name" value="Kinase-like_dom_sf"/>
</dbReference>
<keyword evidence="19" id="KW-1185">Reference proteome</keyword>
<dbReference type="GO" id="GO:0005524">
    <property type="term" value="F:ATP binding"/>
    <property type="evidence" value="ECO:0007669"/>
    <property type="project" value="UniProtKB-UniRule"/>
</dbReference>
<dbReference type="SUPFAM" id="SSF56112">
    <property type="entry name" value="Protein kinase-like (PK-like)"/>
    <property type="match status" value="1"/>
</dbReference>
<dbReference type="Gene3D" id="1.10.510.10">
    <property type="entry name" value="Transferase(Phosphotransferase) domain 1"/>
    <property type="match status" value="1"/>
</dbReference>
<dbReference type="GO" id="GO:0071224">
    <property type="term" value="P:cellular response to peptidoglycan"/>
    <property type="evidence" value="ECO:0007669"/>
    <property type="project" value="UniProtKB-ARBA"/>
</dbReference>
<comment type="subcellular location">
    <subcellularLocation>
        <location evidence="11">Spore membrane</location>
        <topology evidence="11">Single-pass type II membrane protein</topology>
    </subcellularLocation>
</comment>
<feature type="domain" description="PASTA" evidence="17">
    <location>
        <begin position="494"/>
        <end position="560"/>
    </location>
</feature>
<protein>
    <recommendedName>
        <fullName evidence="12">Serine/threonine-protein kinase PrkC</fullName>
        <ecNumber evidence="1">2.7.11.1</ecNumber>
    </recommendedName>
</protein>
<dbReference type="GO" id="GO:0007165">
    <property type="term" value="P:signal transduction"/>
    <property type="evidence" value="ECO:0007669"/>
    <property type="project" value="UniProtKB-ARBA"/>
</dbReference>
<dbReference type="SMART" id="SM00740">
    <property type="entry name" value="PASTA"/>
    <property type="match status" value="3"/>
</dbReference>
<dbReference type="PROSITE" id="PS51178">
    <property type="entry name" value="PASTA"/>
    <property type="match status" value="3"/>
</dbReference>
<dbReference type="NCBIfam" id="NF033483">
    <property type="entry name" value="PknB_PASTA_kin"/>
    <property type="match status" value="1"/>
</dbReference>
<evidence type="ECO:0000256" key="12">
    <source>
        <dbReference type="ARBA" id="ARBA00070041"/>
    </source>
</evidence>
<dbReference type="FunFam" id="1.10.510.10:FF:000021">
    <property type="entry name" value="Serine/threonine protein kinase"/>
    <property type="match status" value="1"/>
</dbReference>
<dbReference type="CDD" id="cd14014">
    <property type="entry name" value="STKc_PknB_like"/>
    <property type="match status" value="1"/>
</dbReference>
<reference evidence="18 19" key="1">
    <citation type="submission" date="2017-06" db="EMBL/GenBank/DDBJ databases">
        <title>the draft geome sequence of Illustriluteabacillus marina B3227.</title>
        <authorList>
            <person name="He R.-H."/>
            <person name="Du Z.-J."/>
        </authorList>
    </citation>
    <scope>NUCLEOTIDE SEQUENCE [LARGE SCALE GENOMIC DNA]</scope>
    <source>
        <strain evidence="18 19">B3227</strain>
    </source>
</reference>
<accession>A0A2I0QW57</accession>
<keyword evidence="6 18" id="KW-0418">Kinase</keyword>
<evidence type="ECO:0000256" key="14">
    <source>
        <dbReference type="SAM" id="MobiDB-lite"/>
    </source>
</evidence>
<keyword evidence="3" id="KW-0309">Germination</keyword>
<dbReference type="EC" id="2.7.11.1" evidence="1"/>
<keyword evidence="7 13" id="KW-0067">ATP-binding</keyword>
<evidence type="ECO:0000256" key="10">
    <source>
        <dbReference type="ARBA" id="ARBA00048679"/>
    </source>
</evidence>
<keyword evidence="2 18" id="KW-0723">Serine/threonine-protein kinase</keyword>
<keyword evidence="8" id="KW-0735">Signal-anchor</keyword>
<dbReference type="EMBL" id="PJNH01000001">
    <property type="protein sequence ID" value="PKR78573.1"/>
    <property type="molecule type" value="Genomic_DNA"/>
</dbReference>
<dbReference type="GO" id="GO:0004674">
    <property type="term" value="F:protein serine/threonine kinase activity"/>
    <property type="evidence" value="ECO:0007669"/>
    <property type="project" value="UniProtKB-KW"/>
</dbReference>
<keyword evidence="15" id="KW-1133">Transmembrane helix</keyword>
<evidence type="ECO:0000256" key="6">
    <source>
        <dbReference type="ARBA" id="ARBA00022777"/>
    </source>
</evidence>
<dbReference type="FunFam" id="3.30.200.20:FF:000035">
    <property type="entry name" value="Serine/threonine protein kinase Stk1"/>
    <property type="match status" value="1"/>
</dbReference>
<evidence type="ECO:0000313" key="18">
    <source>
        <dbReference type="EMBL" id="PKR78573.1"/>
    </source>
</evidence>
<evidence type="ECO:0000259" key="16">
    <source>
        <dbReference type="PROSITE" id="PS50011"/>
    </source>
</evidence>
<sequence length="667" mass="75235">MLNGKMLNERYEVLHSIGGGGMSNVYLARDIILDRDVAIKVLKMEYSNDHEFIKRFRREAESAISLSNDHIVSIYDVGEEDDNIYYIVMEYVEGLTLKQHINNKGHLTVHESVHILRQLTDAIAHAHHNGIIHRDIKPQNILIDQDGTVKITDFGIAMALSATSLTQTNNVLGSVHYLSPEQARGGTATRKSDIYSLGIVLYEMLTGQLPFSGESAVSIALKHMQTETPFVKSFHPDLPQSVENMVLKATSKNPLNRYASIEEMQEDLDTLLDPSRRDEERFVAPVEEGEETKAMPVISDKTGYTNHTADETVVMNKVKSEDRPPKKKNKWLIFLLSFSALLAIGVIVALFVLPSMFMPDDVTIPDVEGSSYEEAVNELSDLNLDVERESVFSDEVEEGLVVRTSPSGGSTVKEESTVTLYTSLGQEKIEFPDYVGDDFEETKRYLEANGYMEVISYGRESERPEGEILSQIQPEPGEEILPEDTRVIFDVSTGPPTVSLQSLEGWTLEDAQNYVSENELTLVTEEEFSEEVREGRIIRQNPRPNTEMDQGDEVEVVVSKGPDLQPVTEEVTFTVEYEAPEPPPENENAEEGENNKKEQEEGQEVQIFIGDSNRNINDLHYEETIYESTTYTIKLNIAPEEEGQYRVLVDGEIYEEDTIPYEQAREE</sequence>
<evidence type="ECO:0000256" key="4">
    <source>
        <dbReference type="ARBA" id="ARBA00022679"/>
    </source>
</evidence>
<comment type="caution">
    <text evidence="18">The sequence shown here is derived from an EMBL/GenBank/DDBJ whole genome shotgun (WGS) entry which is preliminary data.</text>
</comment>
<gene>
    <name evidence="18" type="ORF">CEY16_02115</name>
</gene>
<dbReference type="AlphaFoldDB" id="A0A2I0QW57"/>
<evidence type="ECO:0000256" key="13">
    <source>
        <dbReference type="PROSITE-ProRule" id="PRU10141"/>
    </source>
</evidence>
<dbReference type="Pfam" id="PF03793">
    <property type="entry name" value="PASTA"/>
    <property type="match status" value="3"/>
</dbReference>
<keyword evidence="15" id="KW-0812">Transmembrane</keyword>
<evidence type="ECO:0000259" key="17">
    <source>
        <dbReference type="PROSITE" id="PS51178"/>
    </source>
</evidence>
<dbReference type="SUPFAM" id="SSF54184">
    <property type="entry name" value="Penicillin-binding protein 2x (pbp-2x), c-terminal domain"/>
    <property type="match status" value="1"/>
</dbReference>
<comment type="catalytic activity">
    <reaction evidence="9">
        <text>L-threonyl-[protein] + ATP = O-phospho-L-threonyl-[protein] + ADP + H(+)</text>
        <dbReference type="Rhea" id="RHEA:46608"/>
        <dbReference type="Rhea" id="RHEA-COMP:11060"/>
        <dbReference type="Rhea" id="RHEA-COMP:11605"/>
        <dbReference type="ChEBI" id="CHEBI:15378"/>
        <dbReference type="ChEBI" id="CHEBI:30013"/>
        <dbReference type="ChEBI" id="CHEBI:30616"/>
        <dbReference type="ChEBI" id="CHEBI:61977"/>
        <dbReference type="ChEBI" id="CHEBI:456216"/>
        <dbReference type="EC" id="2.7.11.1"/>
    </reaction>
</comment>
<evidence type="ECO:0000256" key="3">
    <source>
        <dbReference type="ARBA" id="ARBA00022544"/>
    </source>
</evidence>
<evidence type="ECO:0000256" key="15">
    <source>
        <dbReference type="SAM" id="Phobius"/>
    </source>
</evidence>
<keyword evidence="15" id="KW-0472">Membrane</keyword>
<dbReference type="RefSeq" id="WP_101330316.1">
    <property type="nucleotide sequence ID" value="NZ_PJNH01000001.1"/>
</dbReference>
<dbReference type="InterPro" id="IPR005543">
    <property type="entry name" value="PASTA_dom"/>
</dbReference>
<evidence type="ECO:0000256" key="8">
    <source>
        <dbReference type="ARBA" id="ARBA00022968"/>
    </source>
</evidence>
<organism evidence="18 19">
    <name type="scientific">Halalkalibacillus sediminis</name>
    <dbReference type="NCBI Taxonomy" id="2018042"/>
    <lineage>
        <taxon>Bacteria</taxon>
        <taxon>Bacillati</taxon>
        <taxon>Bacillota</taxon>
        <taxon>Bacilli</taxon>
        <taxon>Bacillales</taxon>
        <taxon>Bacillaceae</taxon>
        <taxon>Halalkalibacillus</taxon>
    </lineage>
</organism>
<dbReference type="Proteomes" id="UP000243524">
    <property type="component" value="Unassembled WGS sequence"/>
</dbReference>
<dbReference type="InterPro" id="IPR008271">
    <property type="entry name" value="Ser/Thr_kinase_AS"/>
</dbReference>
<dbReference type="Gene3D" id="3.30.200.20">
    <property type="entry name" value="Phosphorylase Kinase, domain 1"/>
    <property type="match status" value="1"/>
</dbReference>
<proteinExistence type="predicted"/>
<dbReference type="PROSITE" id="PS00107">
    <property type="entry name" value="PROTEIN_KINASE_ATP"/>
    <property type="match status" value="1"/>
</dbReference>
<comment type="catalytic activity">
    <reaction evidence="10">
        <text>L-seryl-[protein] + ATP = O-phospho-L-seryl-[protein] + ADP + H(+)</text>
        <dbReference type="Rhea" id="RHEA:17989"/>
        <dbReference type="Rhea" id="RHEA-COMP:9863"/>
        <dbReference type="Rhea" id="RHEA-COMP:11604"/>
        <dbReference type="ChEBI" id="CHEBI:15378"/>
        <dbReference type="ChEBI" id="CHEBI:29999"/>
        <dbReference type="ChEBI" id="CHEBI:30616"/>
        <dbReference type="ChEBI" id="CHEBI:83421"/>
        <dbReference type="ChEBI" id="CHEBI:456216"/>
        <dbReference type="EC" id="2.7.11.1"/>
    </reaction>
</comment>
<dbReference type="PANTHER" id="PTHR43289:SF34">
    <property type="entry name" value="SERINE_THREONINE-PROTEIN KINASE YBDM-RELATED"/>
    <property type="match status" value="1"/>
</dbReference>
<dbReference type="Pfam" id="PF00069">
    <property type="entry name" value="Pkinase"/>
    <property type="match status" value="1"/>
</dbReference>
<dbReference type="PANTHER" id="PTHR43289">
    <property type="entry name" value="MITOGEN-ACTIVATED PROTEIN KINASE KINASE KINASE 20-RELATED"/>
    <property type="match status" value="1"/>
</dbReference>
<keyword evidence="5 13" id="KW-0547">Nucleotide-binding</keyword>
<dbReference type="GO" id="GO:0009847">
    <property type="term" value="P:spore germination"/>
    <property type="evidence" value="ECO:0007669"/>
    <property type="project" value="UniProtKB-ARBA"/>
</dbReference>
<evidence type="ECO:0000256" key="9">
    <source>
        <dbReference type="ARBA" id="ARBA00047899"/>
    </source>
</evidence>
<dbReference type="InterPro" id="IPR017441">
    <property type="entry name" value="Protein_kinase_ATP_BS"/>
</dbReference>
<dbReference type="OrthoDB" id="9788659at2"/>
<feature type="binding site" evidence="13">
    <location>
        <position position="40"/>
    </location>
    <ligand>
        <name>ATP</name>
        <dbReference type="ChEBI" id="CHEBI:30616"/>
    </ligand>
</feature>
<dbReference type="InterPro" id="IPR000719">
    <property type="entry name" value="Prot_kinase_dom"/>
</dbReference>